<sequence>MSLMNDMLRDLEKRQAPDRTQQVEAQGYGALTYKTEQHASRTIILLLGIIITLLLALAIGWWYLETSPQKGHEAQPSNQVEFVSDKVGAVQNSDALLGKRETLTKNIVRSQEHSVLKQEPVSEPGSLAMNAAEPISDTAIALAALPISEKTQPVEVQPAKTQRNKVQVLATKVDAAPVDIVEKKQAKALANKVLPKKPANENVGTSALSKVLVVSAEQRDENATKAAEELINAGSTQAAKAQLNTFIDANDVDTKSRALLATLLMQDGDMAGANALLTERKLVLSSHLRRLKAHWLAQSGQPDEAIALLNSARPSISADPEYQVLLAALYQQQGFSSDAVAVYAELLSYDPKVADWWAGMAIALDSSQQYPSAKKAYQKALQMEGLRFELADFAKQRLATIGG</sequence>
<dbReference type="RefSeq" id="WP_265047274.1">
    <property type="nucleotide sequence ID" value="NZ_CP100390.1"/>
</dbReference>
<keyword evidence="1" id="KW-1133">Transmembrane helix</keyword>
<proteinExistence type="predicted"/>
<accession>A0ABY6N142</accession>
<gene>
    <name evidence="2" type="ORF">NKI27_17270</name>
</gene>
<dbReference type="Gene3D" id="1.25.40.10">
    <property type="entry name" value="Tetratricopeptide repeat domain"/>
    <property type="match status" value="1"/>
</dbReference>
<keyword evidence="3" id="KW-1185">Reference proteome</keyword>
<keyword evidence="1" id="KW-0472">Membrane</keyword>
<feature type="transmembrane region" description="Helical" evidence="1">
    <location>
        <begin position="43"/>
        <end position="64"/>
    </location>
</feature>
<dbReference type="SUPFAM" id="SSF48452">
    <property type="entry name" value="TPR-like"/>
    <property type="match status" value="1"/>
</dbReference>
<dbReference type="EMBL" id="CP100390">
    <property type="protein sequence ID" value="UZE95784.1"/>
    <property type="molecule type" value="Genomic_DNA"/>
</dbReference>
<evidence type="ECO:0000256" key="1">
    <source>
        <dbReference type="SAM" id="Phobius"/>
    </source>
</evidence>
<dbReference type="Proteomes" id="UP001163739">
    <property type="component" value="Chromosome"/>
</dbReference>
<dbReference type="InterPro" id="IPR011990">
    <property type="entry name" value="TPR-like_helical_dom_sf"/>
</dbReference>
<name>A0ABY6N142_9ALTE</name>
<protein>
    <recommendedName>
        <fullName evidence="4">MSHA biogenesis protein MshN</fullName>
    </recommendedName>
</protein>
<evidence type="ECO:0008006" key="4">
    <source>
        <dbReference type="Google" id="ProtNLM"/>
    </source>
</evidence>
<keyword evidence="1" id="KW-0812">Transmembrane</keyword>
<organism evidence="2 3">
    <name type="scientific">Alkalimarinus alittae</name>
    <dbReference type="NCBI Taxonomy" id="2961619"/>
    <lineage>
        <taxon>Bacteria</taxon>
        <taxon>Pseudomonadati</taxon>
        <taxon>Pseudomonadota</taxon>
        <taxon>Gammaproteobacteria</taxon>
        <taxon>Alteromonadales</taxon>
        <taxon>Alteromonadaceae</taxon>
        <taxon>Alkalimarinus</taxon>
    </lineage>
</organism>
<reference evidence="2" key="1">
    <citation type="submission" date="2022-06" db="EMBL/GenBank/DDBJ databases">
        <title>Alkalimarinus sp. nov., isolated from gut of a Alitta virens.</title>
        <authorList>
            <person name="Yang A.I."/>
            <person name="Shin N.-R."/>
        </authorList>
    </citation>
    <scope>NUCLEOTIDE SEQUENCE</scope>
    <source>
        <strain evidence="2">A2M4</strain>
    </source>
</reference>
<evidence type="ECO:0000313" key="3">
    <source>
        <dbReference type="Proteomes" id="UP001163739"/>
    </source>
</evidence>
<evidence type="ECO:0000313" key="2">
    <source>
        <dbReference type="EMBL" id="UZE95784.1"/>
    </source>
</evidence>